<proteinExistence type="predicted"/>
<name>A0A318SVX4_9RHOB</name>
<sequence>MLYQSKFTAEPGAAQAQPAPPSRWSRATDAAEPQTAILCAPRSLPSWAATLSAVFAIGAGLCLLAVGLLAVFFQALVAEQAQPVFALLLALVGLVPVLGALLFDFAHGRSLWGYRVLRGAQARRAQAGLALLVGVLLGVLHPLLALGVALSGLGGLAGGWLLSRRDRAEPLWDVTPAEAAGILAGRDAVGLAMATTAPDSHALEAPLARSLCWGGALVGLACASLLAAQGHLTTAAVPGVGLITLWASGALGGHLLARTRPESRAEGLTRSLDRLEAAEPDMTPGLHVAALSVMQPAGPSLLSEVSLDLEPGSILGVTGPSGAGKSLLLQALGAPYDLAGLDLRGAVRANGRDLWQRDAQTDMVPAVLLPPQPLILPAGGRDNLTCFHGGSAPQQGQHILESLIHSAEEAEVICAAPDATRLPLGRRKALALARGLLMAPDVYLFDRPEDGLSDPVIAALAERLLQEKRLGRCIVMVTGNRALLEICDRLLAMEEGRVVDYGDAREIRQKAVAGWLRYSGRRALSSEEGLTRWVRNQFQRTGDEPNRRAMSRVAAEMLALSCQSAPRLGEPRIRFELKKTRTHALLRMIDDDPGLSSGRIERARLEMEEAEEGMRLTPLAEVLRHVEDLQTTVERDKRVITAQVATFDPRRIQPGGGPL</sequence>
<reference evidence="6 7" key="1">
    <citation type="submission" date="2018-06" db="EMBL/GenBank/DDBJ databases">
        <title>Genomic Encyclopedia of Type Strains, Phase III (KMG-III): the genomes of soil and plant-associated and newly described type strains.</title>
        <authorList>
            <person name="Whitman W."/>
        </authorList>
    </citation>
    <scope>NUCLEOTIDE SEQUENCE [LARGE SCALE GENOMIC DNA]</scope>
    <source>
        <strain evidence="6 7">CECT 9025</strain>
    </source>
</reference>
<keyword evidence="4" id="KW-0472">Membrane</keyword>
<feature type="domain" description="ABC transporter" evidence="5">
    <location>
        <begin position="286"/>
        <end position="520"/>
    </location>
</feature>
<keyword evidence="2" id="KW-0067">ATP-binding</keyword>
<dbReference type="SUPFAM" id="SSF52540">
    <property type="entry name" value="P-loop containing nucleoside triphosphate hydrolases"/>
    <property type="match status" value="1"/>
</dbReference>
<organism evidence="6 7">
    <name type="scientific">Pseudoroseicyclus aestuarii</name>
    <dbReference type="NCBI Taxonomy" id="1795041"/>
    <lineage>
        <taxon>Bacteria</taxon>
        <taxon>Pseudomonadati</taxon>
        <taxon>Pseudomonadota</taxon>
        <taxon>Alphaproteobacteria</taxon>
        <taxon>Rhodobacterales</taxon>
        <taxon>Paracoccaceae</taxon>
        <taxon>Pseudoroseicyclus</taxon>
    </lineage>
</organism>
<evidence type="ECO:0000256" key="3">
    <source>
        <dbReference type="SAM" id="MobiDB-lite"/>
    </source>
</evidence>
<keyword evidence="4" id="KW-0812">Transmembrane</keyword>
<dbReference type="SMART" id="SM00382">
    <property type="entry name" value="AAA"/>
    <property type="match status" value="1"/>
</dbReference>
<evidence type="ECO:0000259" key="5">
    <source>
        <dbReference type="PROSITE" id="PS50893"/>
    </source>
</evidence>
<feature type="region of interest" description="Disordered" evidence="3">
    <location>
        <begin position="1"/>
        <end position="26"/>
    </location>
</feature>
<protein>
    <submittedName>
        <fullName evidence="6">ABC-type multidrug transport system ATPase subunit</fullName>
    </submittedName>
</protein>
<dbReference type="EMBL" id="QJTE01000001">
    <property type="protein sequence ID" value="PYE86000.1"/>
    <property type="molecule type" value="Genomic_DNA"/>
</dbReference>
<comment type="caution">
    <text evidence="6">The sequence shown here is derived from an EMBL/GenBank/DDBJ whole genome shotgun (WGS) entry which is preliminary data.</text>
</comment>
<keyword evidence="1" id="KW-0547">Nucleotide-binding</keyword>
<keyword evidence="4" id="KW-1133">Transmembrane helix</keyword>
<dbReference type="PROSITE" id="PS50893">
    <property type="entry name" value="ABC_TRANSPORTER_2"/>
    <property type="match status" value="1"/>
</dbReference>
<dbReference type="Proteomes" id="UP000248311">
    <property type="component" value="Unassembled WGS sequence"/>
</dbReference>
<keyword evidence="7" id="KW-1185">Reference proteome</keyword>
<dbReference type="InterPro" id="IPR003593">
    <property type="entry name" value="AAA+_ATPase"/>
</dbReference>
<evidence type="ECO:0000256" key="1">
    <source>
        <dbReference type="ARBA" id="ARBA00022741"/>
    </source>
</evidence>
<dbReference type="InterPro" id="IPR027417">
    <property type="entry name" value="P-loop_NTPase"/>
</dbReference>
<evidence type="ECO:0000313" key="7">
    <source>
        <dbReference type="Proteomes" id="UP000248311"/>
    </source>
</evidence>
<dbReference type="GO" id="GO:0016887">
    <property type="term" value="F:ATP hydrolysis activity"/>
    <property type="evidence" value="ECO:0007669"/>
    <property type="project" value="InterPro"/>
</dbReference>
<dbReference type="PANTHER" id="PTHR43423:SF1">
    <property type="entry name" value="ABC TRANSPORTER I FAMILY MEMBER 17"/>
    <property type="match status" value="1"/>
</dbReference>
<dbReference type="Pfam" id="PF00005">
    <property type="entry name" value="ABC_tran"/>
    <property type="match status" value="1"/>
</dbReference>
<accession>A0A318SVX4</accession>
<evidence type="ECO:0000256" key="2">
    <source>
        <dbReference type="ARBA" id="ARBA00022840"/>
    </source>
</evidence>
<evidence type="ECO:0000256" key="4">
    <source>
        <dbReference type="SAM" id="Phobius"/>
    </source>
</evidence>
<dbReference type="InterPro" id="IPR003439">
    <property type="entry name" value="ABC_transporter-like_ATP-bd"/>
</dbReference>
<dbReference type="AlphaFoldDB" id="A0A318SVX4"/>
<dbReference type="PANTHER" id="PTHR43423">
    <property type="entry name" value="ABC TRANSPORTER I FAMILY MEMBER 17"/>
    <property type="match status" value="1"/>
</dbReference>
<dbReference type="GO" id="GO:0005524">
    <property type="term" value="F:ATP binding"/>
    <property type="evidence" value="ECO:0007669"/>
    <property type="project" value="UniProtKB-KW"/>
</dbReference>
<feature type="transmembrane region" description="Helical" evidence="4">
    <location>
        <begin position="85"/>
        <end position="106"/>
    </location>
</feature>
<gene>
    <name evidence="6" type="ORF">DFP88_101675</name>
</gene>
<feature type="transmembrane region" description="Helical" evidence="4">
    <location>
        <begin position="51"/>
        <end position="73"/>
    </location>
</feature>
<feature type="transmembrane region" description="Helical" evidence="4">
    <location>
        <begin position="127"/>
        <end position="153"/>
    </location>
</feature>
<dbReference type="OrthoDB" id="7836418at2"/>
<dbReference type="Gene3D" id="3.40.50.300">
    <property type="entry name" value="P-loop containing nucleotide triphosphate hydrolases"/>
    <property type="match status" value="1"/>
</dbReference>
<evidence type="ECO:0000313" key="6">
    <source>
        <dbReference type="EMBL" id="PYE86000.1"/>
    </source>
</evidence>
<dbReference type="RefSeq" id="WP_110813002.1">
    <property type="nucleotide sequence ID" value="NZ_QJTE01000001.1"/>
</dbReference>